<proteinExistence type="predicted"/>
<evidence type="ECO:0000313" key="2">
    <source>
        <dbReference type="Proteomes" id="UP000834106"/>
    </source>
</evidence>
<dbReference type="Proteomes" id="UP000834106">
    <property type="component" value="Chromosome 6"/>
</dbReference>
<organism evidence="1 2">
    <name type="scientific">Fraxinus pennsylvanica</name>
    <dbReference type="NCBI Taxonomy" id="56036"/>
    <lineage>
        <taxon>Eukaryota</taxon>
        <taxon>Viridiplantae</taxon>
        <taxon>Streptophyta</taxon>
        <taxon>Embryophyta</taxon>
        <taxon>Tracheophyta</taxon>
        <taxon>Spermatophyta</taxon>
        <taxon>Magnoliopsida</taxon>
        <taxon>eudicotyledons</taxon>
        <taxon>Gunneridae</taxon>
        <taxon>Pentapetalae</taxon>
        <taxon>asterids</taxon>
        <taxon>lamiids</taxon>
        <taxon>Lamiales</taxon>
        <taxon>Oleaceae</taxon>
        <taxon>Oleeae</taxon>
        <taxon>Fraxinus</taxon>
    </lineage>
</organism>
<reference evidence="1" key="1">
    <citation type="submission" date="2023-05" db="EMBL/GenBank/DDBJ databases">
        <authorList>
            <person name="Huff M."/>
        </authorList>
    </citation>
    <scope>NUCLEOTIDE SEQUENCE</scope>
</reference>
<keyword evidence="2" id="KW-1185">Reference proteome</keyword>
<evidence type="ECO:0000313" key="1">
    <source>
        <dbReference type="EMBL" id="CAI9763440.1"/>
    </source>
</evidence>
<gene>
    <name evidence="1" type="ORF">FPE_LOCUS10870</name>
</gene>
<dbReference type="AlphaFoldDB" id="A0AAD1Z958"/>
<accession>A0AAD1Z958</accession>
<dbReference type="EMBL" id="OU503041">
    <property type="protein sequence ID" value="CAI9763440.1"/>
    <property type="molecule type" value="Genomic_DNA"/>
</dbReference>
<protein>
    <submittedName>
        <fullName evidence="1">Uncharacterized protein</fullName>
    </submittedName>
</protein>
<sequence>MFSSTLSERLFHPSNAIQVRISPVLRSLPMAKKSIILAAAGYGLSSLIFRFPPNFMRQLSNKARRMCSNIGVAQVAAASWSNNQQTSGLTPVAKAVDAAAMAPVY</sequence>
<name>A0AAD1Z958_9LAMI</name>